<protein>
    <submittedName>
        <fullName evidence="1">ATPase</fullName>
    </submittedName>
</protein>
<dbReference type="EMBL" id="LSTV01000001">
    <property type="protein sequence ID" value="OAH51581.1"/>
    <property type="molecule type" value="Genomic_DNA"/>
</dbReference>
<sequence length="98" mass="10339">MKSVLWFLLGIAGGFVVAHLVNKDPRGQELLSEVDLRISEFTDRMADAYRAQEAKIDGIVADAKDLAADVADDVKDAAADHVDGVAAAGRSAAAKLDD</sequence>
<dbReference type="OrthoDB" id="5121327at2"/>
<dbReference type="AlphaFoldDB" id="A0A177KG84"/>
<proteinExistence type="predicted"/>
<reference evidence="1 2" key="1">
    <citation type="submission" date="2016-02" db="EMBL/GenBank/DDBJ databases">
        <authorList>
            <person name="Wen L."/>
            <person name="He K."/>
            <person name="Yang H."/>
        </authorList>
    </citation>
    <scope>NUCLEOTIDE SEQUENCE [LARGE SCALE GENOMIC DNA]</scope>
    <source>
        <strain evidence="1 2">CD11_3</strain>
    </source>
</reference>
<accession>A0A177KG84</accession>
<evidence type="ECO:0000313" key="2">
    <source>
        <dbReference type="Proteomes" id="UP000076998"/>
    </source>
</evidence>
<organism evidence="1 2">
    <name type="scientific">Microbacterium oleivorans</name>
    <dbReference type="NCBI Taxonomy" id="273677"/>
    <lineage>
        <taxon>Bacteria</taxon>
        <taxon>Bacillati</taxon>
        <taxon>Actinomycetota</taxon>
        <taxon>Actinomycetes</taxon>
        <taxon>Micrococcales</taxon>
        <taxon>Microbacteriaceae</taxon>
        <taxon>Microbacterium</taxon>
    </lineage>
</organism>
<evidence type="ECO:0000313" key="1">
    <source>
        <dbReference type="EMBL" id="OAH51581.1"/>
    </source>
</evidence>
<dbReference type="RefSeq" id="WP_064002089.1">
    <property type="nucleotide sequence ID" value="NZ_LSTV01000001.1"/>
</dbReference>
<dbReference type="Proteomes" id="UP000076998">
    <property type="component" value="Unassembled WGS sequence"/>
</dbReference>
<gene>
    <name evidence="1" type="ORF">AYL44_04865</name>
</gene>
<comment type="caution">
    <text evidence="1">The sequence shown here is derived from an EMBL/GenBank/DDBJ whole genome shotgun (WGS) entry which is preliminary data.</text>
</comment>
<name>A0A177KG84_9MICO</name>